<proteinExistence type="predicted"/>
<dbReference type="InterPro" id="IPR024006">
    <property type="entry name" value="Alt_signal_exp_actinobact"/>
</dbReference>
<organism evidence="1 2">
    <name type="scientific">Aeromicrobium phragmitis</name>
    <dbReference type="NCBI Taxonomy" id="2478914"/>
    <lineage>
        <taxon>Bacteria</taxon>
        <taxon>Bacillati</taxon>
        <taxon>Actinomycetota</taxon>
        <taxon>Actinomycetes</taxon>
        <taxon>Propionibacteriales</taxon>
        <taxon>Nocardioidaceae</taxon>
        <taxon>Aeromicrobium</taxon>
    </lineage>
</organism>
<dbReference type="AlphaFoldDB" id="A0A3L8PNM1"/>
<name>A0A3L8PNM1_9ACTN</name>
<protein>
    <submittedName>
        <fullName evidence="1">Alternate-type signal peptide domain-containing protein</fullName>
    </submittedName>
</protein>
<dbReference type="NCBIfam" id="TIGR04088">
    <property type="entry name" value="cognate_SipW"/>
    <property type="match status" value="1"/>
</dbReference>
<evidence type="ECO:0000313" key="2">
    <source>
        <dbReference type="Proteomes" id="UP000282515"/>
    </source>
</evidence>
<dbReference type="InterPro" id="IPR023833">
    <property type="entry name" value="Signal_pept_SipW-depend-type"/>
</dbReference>
<dbReference type="OrthoDB" id="3787434at2"/>
<reference evidence="1 2" key="1">
    <citation type="submission" date="2018-10" db="EMBL/GenBank/DDBJ databases">
        <title>Aeromicrobium sp. 9W16Y-2 whole genome shotgun sequence.</title>
        <authorList>
            <person name="Li F."/>
        </authorList>
    </citation>
    <scope>NUCLEOTIDE SEQUENCE [LARGE SCALE GENOMIC DNA]</scope>
    <source>
        <strain evidence="1 2">9W16Y-2</strain>
    </source>
</reference>
<accession>A0A3L8PNM1</accession>
<keyword evidence="2" id="KW-1185">Reference proteome</keyword>
<sequence length="192" mass="18891">MDGERDTYMNKTGKGLMAAAAAALLIGGAGTLAYWTAEAAVDGGSITAGSLTLTPNDDCTGWLYADGSASAGSPVTAFVPGDVVTATCSFTVGAEGDNLAATVDAPDMLTFTSAPAGTTFTAGVDASYTLGGAALADGATITDANDGEVLAATFEVAIPFGDTTAVNTNDMQGITATLDSLTVTLTQADPNP</sequence>
<dbReference type="NCBIfam" id="TIGR04089">
    <property type="entry name" value="exp_by_SipW_III"/>
    <property type="match status" value="1"/>
</dbReference>
<evidence type="ECO:0000313" key="1">
    <source>
        <dbReference type="EMBL" id="RLV55582.1"/>
    </source>
</evidence>
<dbReference type="EMBL" id="RDBF01000007">
    <property type="protein sequence ID" value="RLV55582.1"/>
    <property type="molecule type" value="Genomic_DNA"/>
</dbReference>
<dbReference type="Proteomes" id="UP000282515">
    <property type="component" value="Unassembled WGS sequence"/>
</dbReference>
<comment type="caution">
    <text evidence="1">The sequence shown here is derived from an EMBL/GenBank/DDBJ whole genome shotgun (WGS) entry which is preliminary data.</text>
</comment>
<gene>
    <name evidence="1" type="ORF">D9V41_10890</name>
</gene>